<organism evidence="1">
    <name type="scientific">Anguilla anguilla</name>
    <name type="common">European freshwater eel</name>
    <name type="synonym">Muraena anguilla</name>
    <dbReference type="NCBI Taxonomy" id="7936"/>
    <lineage>
        <taxon>Eukaryota</taxon>
        <taxon>Metazoa</taxon>
        <taxon>Chordata</taxon>
        <taxon>Craniata</taxon>
        <taxon>Vertebrata</taxon>
        <taxon>Euteleostomi</taxon>
        <taxon>Actinopterygii</taxon>
        <taxon>Neopterygii</taxon>
        <taxon>Teleostei</taxon>
        <taxon>Anguilliformes</taxon>
        <taxon>Anguillidae</taxon>
        <taxon>Anguilla</taxon>
    </lineage>
</organism>
<name>A0A0E9UH66_ANGAN</name>
<protein>
    <submittedName>
        <fullName evidence="1">Uncharacterized protein</fullName>
    </submittedName>
</protein>
<dbReference type="EMBL" id="GBXM01043450">
    <property type="protein sequence ID" value="JAH65127.1"/>
    <property type="molecule type" value="Transcribed_RNA"/>
</dbReference>
<evidence type="ECO:0000313" key="1">
    <source>
        <dbReference type="EMBL" id="JAH65127.1"/>
    </source>
</evidence>
<dbReference type="AlphaFoldDB" id="A0A0E9UH66"/>
<reference evidence="1" key="2">
    <citation type="journal article" date="2015" name="Fish Shellfish Immunol.">
        <title>Early steps in the European eel (Anguilla anguilla)-Vibrio vulnificus interaction in the gills: Role of the RtxA13 toxin.</title>
        <authorList>
            <person name="Callol A."/>
            <person name="Pajuelo D."/>
            <person name="Ebbesson L."/>
            <person name="Teles M."/>
            <person name="MacKenzie S."/>
            <person name="Amaro C."/>
        </authorList>
    </citation>
    <scope>NUCLEOTIDE SEQUENCE</scope>
</reference>
<reference evidence="1" key="1">
    <citation type="submission" date="2014-11" db="EMBL/GenBank/DDBJ databases">
        <authorList>
            <person name="Amaro Gonzalez C."/>
        </authorList>
    </citation>
    <scope>NUCLEOTIDE SEQUENCE</scope>
</reference>
<sequence length="43" mass="4658">MGGNSGSNYLSGVGATHQSCRKEVMLFGRRRATYVAQGCRTHI</sequence>
<proteinExistence type="predicted"/>
<accession>A0A0E9UH66</accession>